<protein>
    <submittedName>
        <fullName evidence="6">ATP-binding cassette domain-containing protein</fullName>
    </submittedName>
</protein>
<evidence type="ECO:0000313" key="6">
    <source>
        <dbReference type="EMBL" id="XBW07868.1"/>
    </source>
</evidence>
<dbReference type="Gene3D" id="3.40.50.300">
    <property type="entry name" value="P-loop containing nucleotide triphosphate hydrolases"/>
    <property type="match status" value="1"/>
</dbReference>
<dbReference type="KEGG" id="sapp:SAC06_09510"/>
<dbReference type="EMBL" id="CP138335">
    <property type="protein sequence ID" value="XBW07868.1"/>
    <property type="molecule type" value="Genomic_DNA"/>
</dbReference>
<name>A0AAU7V7A0_9ACTO</name>
<dbReference type="InterPro" id="IPR003439">
    <property type="entry name" value="ABC_transporter-like_ATP-bd"/>
</dbReference>
<dbReference type="PANTHER" id="PTHR43335">
    <property type="entry name" value="ABC TRANSPORTER, ATP-BINDING PROTEIN"/>
    <property type="match status" value="1"/>
</dbReference>
<proteinExistence type="inferred from homology"/>
<evidence type="ECO:0000256" key="2">
    <source>
        <dbReference type="ARBA" id="ARBA00022448"/>
    </source>
</evidence>
<dbReference type="GO" id="GO:0016887">
    <property type="term" value="F:ATP hydrolysis activity"/>
    <property type="evidence" value="ECO:0007669"/>
    <property type="project" value="InterPro"/>
</dbReference>
<dbReference type="SMART" id="SM00382">
    <property type="entry name" value="AAA"/>
    <property type="match status" value="1"/>
</dbReference>
<dbReference type="SUPFAM" id="SSF52540">
    <property type="entry name" value="P-loop containing nucleoside triphosphate hydrolases"/>
    <property type="match status" value="1"/>
</dbReference>
<evidence type="ECO:0000256" key="1">
    <source>
        <dbReference type="ARBA" id="ARBA00005417"/>
    </source>
</evidence>
<accession>A0AAU7V7A0</accession>
<keyword evidence="2" id="KW-0813">Transport</keyword>
<evidence type="ECO:0000256" key="4">
    <source>
        <dbReference type="ARBA" id="ARBA00022840"/>
    </source>
</evidence>
<reference evidence="6" key="1">
    <citation type="submission" date="2023-11" db="EMBL/GenBank/DDBJ databases">
        <title>Scrofimicrobium hongkongense sp. nov., isolated from a patient with peritonitis.</title>
        <authorList>
            <person name="Lao H.Y."/>
            <person name="Wong A.Y.P."/>
            <person name="Ng T.L."/>
            <person name="Wong R.Y.L."/>
            <person name="Yau M.C.Y."/>
            <person name="Lam J.Y.W."/>
            <person name="Siu G.K.H."/>
        </authorList>
    </citation>
    <scope>NUCLEOTIDE SEQUENCE</scope>
    <source>
        <strain evidence="6">R131</strain>
    </source>
</reference>
<keyword evidence="3" id="KW-0547">Nucleotide-binding</keyword>
<dbReference type="PROSITE" id="PS00211">
    <property type="entry name" value="ABC_TRANSPORTER_1"/>
    <property type="match status" value="1"/>
</dbReference>
<sequence length="297" mass="31087">MPTYPIVIEHLTKRFGSVRALEDVSFTVTPGRVTGFLGPNGAGKTTTLRILLGLDQADSGQALVGERPYRDYPSSALVVGASLEADSFHPGRSGRNHLRVYGAAMGADPERIDEVLSMVGLTGAAGRKVGGYSLGMRQRLGLATALLADPPVLVLDEPANGLDPEGIRWMRELLQYLAGQGRTVLISSHLLGEVQQIAQDIVIINRGQVVAAGDLREIEAGRSTSVLVNSVDNAALARALHAAQLSASRAGNQLAVTGATPEAVGAIALQAGVALTHLSQSQDDLEAMFLELTGGAR</sequence>
<dbReference type="Pfam" id="PF00005">
    <property type="entry name" value="ABC_tran"/>
    <property type="match status" value="1"/>
</dbReference>
<dbReference type="AlphaFoldDB" id="A0AAU7V7A0"/>
<dbReference type="InterPro" id="IPR017871">
    <property type="entry name" value="ABC_transporter-like_CS"/>
</dbReference>
<dbReference type="PROSITE" id="PS50893">
    <property type="entry name" value="ABC_TRANSPORTER_2"/>
    <property type="match status" value="1"/>
</dbReference>
<comment type="similarity">
    <text evidence="1">Belongs to the ABC transporter superfamily.</text>
</comment>
<dbReference type="InterPro" id="IPR027417">
    <property type="entry name" value="P-loop_NTPase"/>
</dbReference>
<gene>
    <name evidence="6" type="ORF">SAC06_09510</name>
</gene>
<dbReference type="PANTHER" id="PTHR43335:SF4">
    <property type="entry name" value="ABC TRANSPORTER, ATP-BINDING PROTEIN"/>
    <property type="match status" value="1"/>
</dbReference>
<organism evidence="6">
    <name type="scientific">Scrofimicrobium appendicitidis</name>
    <dbReference type="NCBI Taxonomy" id="3079930"/>
    <lineage>
        <taxon>Bacteria</taxon>
        <taxon>Bacillati</taxon>
        <taxon>Actinomycetota</taxon>
        <taxon>Actinomycetes</taxon>
        <taxon>Actinomycetales</taxon>
        <taxon>Actinomycetaceae</taxon>
        <taxon>Scrofimicrobium</taxon>
    </lineage>
</organism>
<keyword evidence="4 6" id="KW-0067">ATP-binding</keyword>
<feature type="domain" description="ABC transporter" evidence="5">
    <location>
        <begin position="6"/>
        <end position="231"/>
    </location>
</feature>
<evidence type="ECO:0000259" key="5">
    <source>
        <dbReference type="PROSITE" id="PS50893"/>
    </source>
</evidence>
<dbReference type="InterPro" id="IPR003593">
    <property type="entry name" value="AAA+_ATPase"/>
</dbReference>
<evidence type="ECO:0000256" key="3">
    <source>
        <dbReference type="ARBA" id="ARBA00022741"/>
    </source>
</evidence>
<dbReference type="GO" id="GO:0005524">
    <property type="term" value="F:ATP binding"/>
    <property type="evidence" value="ECO:0007669"/>
    <property type="project" value="UniProtKB-KW"/>
</dbReference>
<dbReference type="RefSeq" id="WP_350258069.1">
    <property type="nucleotide sequence ID" value="NZ_CP138335.1"/>
</dbReference>